<dbReference type="CTD" id="20248006"/>
<keyword evidence="1" id="KW-0479">Metal-binding</keyword>
<dbReference type="HOGENOM" id="CLU_275982_0_0_1"/>
<feature type="compositionally biased region" description="Basic residues" evidence="5">
    <location>
        <begin position="571"/>
        <end position="583"/>
    </location>
</feature>
<dbReference type="GO" id="GO:0005634">
    <property type="term" value="C:nucleus"/>
    <property type="evidence" value="ECO:0007669"/>
    <property type="project" value="TreeGrafter"/>
</dbReference>
<feature type="compositionally biased region" description="Polar residues" evidence="5">
    <location>
        <begin position="1"/>
        <end position="16"/>
    </location>
</feature>
<feature type="compositionally biased region" description="Polar residues" evidence="5">
    <location>
        <begin position="468"/>
        <end position="480"/>
    </location>
</feature>
<feature type="region of interest" description="Disordered" evidence="5">
    <location>
        <begin position="1"/>
        <end position="71"/>
    </location>
</feature>
<feature type="compositionally biased region" description="Low complexity" evidence="5">
    <location>
        <begin position="622"/>
        <end position="637"/>
    </location>
</feature>
<keyword evidence="2" id="KW-0863">Zinc-finger</keyword>
<dbReference type="Proteomes" id="UP000030746">
    <property type="component" value="Unassembled WGS sequence"/>
</dbReference>
<dbReference type="OMA" id="HNPGMGP"/>
<feature type="compositionally biased region" description="Basic and acidic residues" evidence="5">
    <location>
        <begin position="397"/>
        <end position="411"/>
    </location>
</feature>
<evidence type="ECO:0000256" key="1">
    <source>
        <dbReference type="ARBA" id="ARBA00022723"/>
    </source>
</evidence>
<feature type="compositionally biased region" description="Basic and acidic residues" evidence="5">
    <location>
        <begin position="520"/>
        <end position="549"/>
    </location>
</feature>
<evidence type="ECO:0000256" key="5">
    <source>
        <dbReference type="SAM" id="MobiDB-lite"/>
    </source>
</evidence>
<feature type="compositionally biased region" description="Basic and acidic residues" evidence="5">
    <location>
        <begin position="920"/>
        <end position="929"/>
    </location>
</feature>
<proteinExistence type="predicted"/>
<keyword evidence="3" id="KW-0862">Zinc</keyword>
<feature type="compositionally biased region" description="Low complexity" evidence="5">
    <location>
        <begin position="584"/>
        <end position="593"/>
    </location>
</feature>
<dbReference type="EMBL" id="KB203274">
    <property type="protein sequence ID" value="ESO85440.1"/>
    <property type="molecule type" value="Genomic_DNA"/>
</dbReference>
<feature type="compositionally biased region" description="Low complexity" evidence="5">
    <location>
        <begin position="664"/>
        <end position="674"/>
    </location>
</feature>
<dbReference type="PANTHER" id="PTHR17614:SF14">
    <property type="entry name" value="G PATCH DOMAIN-CONTAINING PROTEIN 8-LIKE ISOFORM X5"/>
    <property type="match status" value="1"/>
</dbReference>
<feature type="compositionally biased region" description="Acidic residues" evidence="5">
    <location>
        <begin position="930"/>
        <end position="947"/>
    </location>
</feature>
<feature type="compositionally biased region" description="Pro residues" evidence="5">
    <location>
        <begin position="865"/>
        <end position="883"/>
    </location>
</feature>
<feature type="compositionally biased region" description="Pro residues" evidence="5">
    <location>
        <begin position="833"/>
        <end position="855"/>
    </location>
</feature>
<keyword evidence="4" id="KW-0175">Coiled coil</keyword>
<dbReference type="GeneID" id="20248006"/>
<organism evidence="6 7">
    <name type="scientific">Lottia gigantea</name>
    <name type="common">Giant owl limpet</name>
    <dbReference type="NCBI Taxonomy" id="225164"/>
    <lineage>
        <taxon>Eukaryota</taxon>
        <taxon>Metazoa</taxon>
        <taxon>Spiralia</taxon>
        <taxon>Lophotrochozoa</taxon>
        <taxon>Mollusca</taxon>
        <taxon>Gastropoda</taxon>
        <taxon>Patellogastropoda</taxon>
        <taxon>Lottioidea</taxon>
        <taxon>Lottiidae</taxon>
        <taxon>Lottia</taxon>
    </lineage>
</organism>
<feature type="compositionally biased region" description="Basic and acidic residues" evidence="5">
    <location>
        <begin position="99"/>
        <end position="118"/>
    </location>
</feature>
<feature type="compositionally biased region" description="Polar residues" evidence="5">
    <location>
        <begin position="509"/>
        <end position="519"/>
    </location>
</feature>
<dbReference type="GO" id="GO:0008270">
    <property type="term" value="F:zinc ion binding"/>
    <property type="evidence" value="ECO:0007669"/>
    <property type="project" value="UniProtKB-KW"/>
</dbReference>
<dbReference type="AlphaFoldDB" id="V3ZSC6"/>
<feature type="coiled-coil region" evidence="4">
    <location>
        <begin position="261"/>
        <end position="288"/>
    </location>
</feature>
<dbReference type="InterPro" id="IPR052445">
    <property type="entry name" value="ZnF-G_patch_domain"/>
</dbReference>
<dbReference type="PANTHER" id="PTHR17614">
    <property type="entry name" value="ZINC FINGER-CONTAINING"/>
    <property type="match status" value="1"/>
</dbReference>
<accession>V3ZSC6</accession>
<dbReference type="RefSeq" id="XP_009063686.1">
    <property type="nucleotide sequence ID" value="XM_009065438.1"/>
</dbReference>
<feature type="region of interest" description="Disordered" evidence="5">
    <location>
        <begin position="99"/>
        <end position="120"/>
    </location>
</feature>
<evidence type="ECO:0000313" key="7">
    <source>
        <dbReference type="Proteomes" id="UP000030746"/>
    </source>
</evidence>
<feature type="compositionally biased region" description="Basic residues" evidence="5">
    <location>
        <begin position="306"/>
        <end position="321"/>
    </location>
</feature>
<dbReference type="OrthoDB" id="4822at2759"/>
<evidence type="ECO:0000313" key="6">
    <source>
        <dbReference type="EMBL" id="ESO85440.1"/>
    </source>
</evidence>
<evidence type="ECO:0000256" key="3">
    <source>
        <dbReference type="ARBA" id="ARBA00022833"/>
    </source>
</evidence>
<name>V3ZSC6_LOTGI</name>
<feature type="compositionally biased region" description="Basic residues" evidence="5">
    <location>
        <begin position="601"/>
        <end position="621"/>
    </location>
</feature>
<feature type="compositionally biased region" description="Polar residues" evidence="5">
    <location>
        <begin position="445"/>
        <end position="458"/>
    </location>
</feature>
<feature type="compositionally biased region" description="Basic residues" evidence="5">
    <location>
        <begin position="647"/>
        <end position="662"/>
    </location>
</feature>
<dbReference type="KEGG" id="lgi:LOTGIDRAFT_229443"/>
<sequence>MKSSVVQLLPPKSTSPRDGLTGGKPRTSSGDEEEKDGNEKTEQIEGPGNIPLPPQPQLSSEGADAIPLPPIDDAEELKNIPIPAKVIFTTEKVPVRPKSGEIKQLLKEDNGKENDGGRESVSFSFNKKATMTVVPTAPLSAAFSAEDHSSDKKLTIPNGQLTDESAKKLEEKSMFDFVKIMNKGGTKELDWPAGMIKQTITTPVINYSCNPLSFDFSMLFRMPSKTETSVNVANDVPMPNESKTNTESVPQDHGTMENEIVQEAASVIEELKDEIVLQETTKKKKHKRKKSTRVTVNELGIEVVTKHKKHRKKKKKKHKHSLPLADGETKSNKKKKKRSSSKTEKEEGKDVEASKPKKHKRRKHKRRHSHAKKGGHAEVGEIPDEKVEKKRHKRKHGTEEKGEHLSDKEAEVSLFKKRKRKRHHGPASGGDVKTSEDFPTENPEKPNNLTQFKQQPLSKSPAKAKTPVNKQTPPVANSTKSVDKTPDGSVAVTKGSNSKRSLASEEMTPKTQKSLNQDKATPKAEDTWSKMEGLYESKKEVGNKGKWDTSDSEDNDESNIKDSAKGAKQSRLSRSREKRRGRKSPSSDYSYSSDTEEYSRSRSRHRTRSRSYSRSSSRSRSRSYYSYDSRYSRSSSRSRSRSDSRSRSRRKNGRRSYSRGRTHSYSSRNSSYSRSRSRSYERSKRYSSSRSRSRSTEKLKKLAEKSTTKETDVNEGEEKDEGVDPGEIPLPIGVSENGESKDDDKEMDDIPLPPTAEEKSSEEPQIPNVTGSLKAVFAPPPPPPPPKIATETSPTTSEPPPSQYEQKYPDQSPRGPRGMMRPPRGPMPYNRMMPPPHMNGPPPPFHGGRMPPPFIGPRMPDQSKSPPPLPPPRSPSPQPPPPPKKPEVEPMQPIFIPPEQAEQYKKLQKQAQKHAKKLRRQEQQERGEEVSEEEEEEEEEDKMETDENQIEAELISQIDEESASSLLALPTAQSPMLQQQTILLPQQLPGQLSFSPSGQLSLAPTGQLSITPSGQLIAAQPQILLPNSLGGGLPVQAGAPVYALPQTTLGSHALTSPVSLSSPALGGHLPILSPSLQNIGLAQSQFGLPGAMHAIPGLHGGFAMPGMHGLPGIHGLPGLHAMPGLQGLQPLPQMISSLPSPQGQVILIPRLQRPI</sequence>
<gene>
    <name evidence="6" type="ORF">LOTGIDRAFT_229443</name>
</gene>
<keyword evidence="7" id="KW-1185">Reference proteome</keyword>
<feature type="region of interest" description="Disordered" evidence="5">
    <location>
        <begin position="231"/>
        <end position="252"/>
    </location>
</feature>
<feature type="compositionally biased region" description="Basic and acidic residues" evidence="5">
    <location>
        <begin position="375"/>
        <end position="388"/>
    </location>
</feature>
<feature type="region of interest" description="Disordered" evidence="5">
    <location>
        <begin position="300"/>
        <end position="947"/>
    </location>
</feature>
<feature type="compositionally biased region" description="Basic residues" evidence="5">
    <location>
        <begin position="356"/>
        <end position="374"/>
    </location>
</feature>
<reference evidence="6 7" key="1">
    <citation type="journal article" date="2013" name="Nature">
        <title>Insights into bilaterian evolution from three spiralian genomes.</title>
        <authorList>
            <person name="Simakov O."/>
            <person name="Marletaz F."/>
            <person name="Cho S.J."/>
            <person name="Edsinger-Gonzales E."/>
            <person name="Havlak P."/>
            <person name="Hellsten U."/>
            <person name="Kuo D.H."/>
            <person name="Larsson T."/>
            <person name="Lv J."/>
            <person name="Arendt D."/>
            <person name="Savage R."/>
            <person name="Osoegawa K."/>
            <person name="de Jong P."/>
            <person name="Grimwood J."/>
            <person name="Chapman J.A."/>
            <person name="Shapiro H."/>
            <person name="Aerts A."/>
            <person name="Otillar R.P."/>
            <person name="Terry A.Y."/>
            <person name="Boore J.L."/>
            <person name="Grigoriev I.V."/>
            <person name="Lindberg D.R."/>
            <person name="Seaver E.C."/>
            <person name="Weisblat D.A."/>
            <person name="Putnam N.H."/>
            <person name="Rokhsar D.S."/>
        </authorList>
    </citation>
    <scope>NUCLEOTIDE SEQUENCE [LARGE SCALE GENOMIC DNA]</scope>
</reference>
<feature type="compositionally biased region" description="Basic and acidic residues" evidence="5">
    <location>
        <begin position="694"/>
        <end position="712"/>
    </location>
</feature>
<protein>
    <submittedName>
        <fullName evidence="6">Uncharacterized protein</fullName>
    </submittedName>
</protein>
<feature type="compositionally biased region" description="Low complexity" evidence="5">
    <location>
        <begin position="813"/>
        <end position="832"/>
    </location>
</feature>
<feature type="compositionally biased region" description="Acidic residues" evidence="5">
    <location>
        <begin position="713"/>
        <end position="724"/>
    </location>
</feature>
<evidence type="ECO:0000256" key="2">
    <source>
        <dbReference type="ARBA" id="ARBA00022771"/>
    </source>
</evidence>
<evidence type="ECO:0000256" key="4">
    <source>
        <dbReference type="SAM" id="Coils"/>
    </source>
</evidence>
<feature type="compositionally biased region" description="Basic and acidic residues" evidence="5">
    <location>
        <begin position="341"/>
        <end position="355"/>
    </location>
</feature>
<feature type="compositionally biased region" description="Basic residues" evidence="5">
    <location>
        <begin position="415"/>
        <end position="425"/>
    </location>
</feature>
<feature type="compositionally biased region" description="Basic residues" evidence="5">
    <location>
        <begin position="906"/>
        <end position="919"/>
    </location>
</feature>
<feature type="compositionally biased region" description="Pro residues" evidence="5">
    <location>
        <begin position="778"/>
        <end position="787"/>
    </location>
</feature>